<dbReference type="InterPro" id="IPR026057">
    <property type="entry name" value="TBL_C"/>
</dbReference>
<feature type="domain" description="Trichome birefringence-like C-terminal" evidence="2">
    <location>
        <begin position="140"/>
        <end position="259"/>
    </location>
</feature>
<comment type="similarity">
    <text evidence="1">Belongs to the PC-esterase family. TBL subfamily.</text>
</comment>
<organism evidence="3 4">
    <name type="scientific">Saponaria officinalis</name>
    <name type="common">Common soapwort</name>
    <name type="synonym">Lychnis saponaria</name>
    <dbReference type="NCBI Taxonomy" id="3572"/>
    <lineage>
        <taxon>Eukaryota</taxon>
        <taxon>Viridiplantae</taxon>
        <taxon>Streptophyta</taxon>
        <taxon>Embryophyta</taxon>
        <taxon>Tracheophyta</taxon>
        <taxon>Spermatophyta</taxon>
        <taxon>Magnoliopsida</taxon>
        <taxon>eudicotyledons</taxon>
        <taxon>Gunneridae</taxon>
        <taxon>Pentapetalae</taxon>
        <taxon>Caryophyllales</taxon>
        <taxon>Caryophyllaceae</taxon>
        <taxon>Caryophylleae</taxon>
        <taxon>Saponaria</taxon>
    </lineage>
</organism>
<dbReference type="PANTHER" id="PTHR32285">
    <property type="entry name" value="PROTEIN TRICHOME BIREFRINGENCE-LIKE 9-RELATED"/>
    <property type="match status" value="1"/>
</dbReference>
<name>A0AAW1JNW0_SAPOF</name>
<comment type="caution">
    <text evidence="3">The sequence shown here is derived from an EMBL/GenBank/DDBJ whole genome shotgun (WGS) entry which is preliminary data.</text>
</comment>
<dbReference type="InterPro" id="IPR029962">
    <property type="entry name" value="TBL"/>
</dbReference>
<evidence type="ECO:0000259" key="2">
    <source>
        <dbReference type="Pfam" id="PF13839"/>
    </source>
</evidence>
<keyword evidence="4" id="KW-1185">Reference proteome</keyword>
<evidence type="ECO:0000313" key="4">
    <source>
        <dbReference type="Proteomes" id="UP001443914"/>
    </source>
</evidence>
<dbReference type="EMBL" id="JBDFQZ010000007">
    <property type="protein sequence ID" value="KAK9705586.1"/>
    <property type="molecule type" value="Genomic_DNA"/>
</dbReference>
<dbReference type="Proteomes" id="UP001443914">
    <property type="component" value="Unassembled WGS sequence"/>
</dbReference>
<dbReference type="GO" id="GO:0005794">
    <property type="term" value="C:Golgi apparatus"/>
    <property type="evidence" value="ECO:0007669"/>
    <property type="project" value="TreeGrafter"/>
</dbReference>
<reference evidence="3" key="1">
    <citation type="submission" date="2024-03" db="EMBL/GenBank/DDBJ databases">
        <title>WGS assembly of Saponaria officinalis var. Norfolk2.</title>
        <authorList>
            <person name="Jenkins J."/>
            <person name="Shu S."/>
            <person name="Grimwood J."/>
            <person name="Barry K."/>
            <person name="Goodstein D."/>
            <person name="Schmutz J."/>
            <person name="Leebens-Mack J."/>
            <person name="Osbourn A."/>
        </authorList>
    </citation>
    <scope>NUCLEOTIDE SEQUENCE [LARGE SCALE GENOMIC DNA]</scope>
    <source>
        <strain evidence="3">JIC</strain>
    </source>
</reference>
<evidence type="ECO:0000256" key="1">
    <source>
        <dbReference type="ARBA" id="ARBA00007727"/>
    </source>
</evidence>
<dbReference type="Pfam" id="PF13839">
    <property type="entry name" value="PC-Esterase"/>
    <property type="match status" value="2"/>
</dbReference>
<gene>
    <name evidence="3" type="ORF">RND81_07G068300</name>
</gene>
<proteinExistence type="inferred from homology"/>
<evidence type="ECO:0000313" key="3">
    <source>
        <dbReference type="EMBL" id="KAK9705586.1"/>
    </source>
</evidence>
<protein>
    <recommendedName>
        <fullName evidence="2">Trichome birefringence-like C-terminal domain-containing protein</fullName>
    </recommendedName>
</protein>
<dbReference type="AlphaFoldDB" id="A0AAW1JNW0"/>
<accession>A0AAW1JNW0</accession>
<dbReference type="PANTHER" id="PTHR32285:SF372">
    <property type="entry name" value="PROTEIN TRICHOME BIREFRINGENCE-LIKE 43"/>
    <property type="match status" value="1"/>
</dbReference>
<sequence>MSLSLTHRVERVGSGFDPKLTGHFGLGSTGSRLKILQVLTLKKRVGSSQVCGLGRNLTATSNALYAISRSGGTSEFTFLDYNASLMLMRDSHLVKFTNHKKLGRILNLNTVSHGESWKGIDVLVFNTWHWWRHTGRKQWTWARWVDKHLSSTKTKVYFQGVSPDHMNALNWRAPKARTCVGATQPETNIVTHTNKGETILEKVLKGMKKPINLLRINKMSQLRRDGHPSIYGIGRQKLPDCTHWCLPGVPNTWNKLFYTSIFNYSHCV</sequence>
<dbReference type="GO" id="GO:0016413">
    <property type="term" value="F:O-acetyltransferase activity"/>
    <property type="evidence" value="ECO:0007669"/>
    <property type="project" value="InterPro"/>
</dbReference>
<feature type="domain" description="Trichome birefringence-like C-terminal" evidence="2">
    <location>
        <begin position="47"/>
        <end position="135"/>
    </location>
</feature>